<evidence type="ECO:0008006" key="3">
    <source>
        <dbReference type="Google" id="ProtNLM"/>
    </source>
</evidence>
<protein>
    <recommendedName>
        <fullName evidence="3">Transcription factor domain-containing protein</fullName>
    </recommendedName>
</protein>
<accession>A0A1Y2BWJ5</accession>
<dbReference type="Proteomes" id="UP000193642">
    <property type="component" value="Unassembled WGS sequence"/>
</dbReference>
<evidence type="ECO:0000313" key="1">
    <source>
        <dbReference type="EMBL" id="ORY39132.1"/>
    </source>
</evidence>
<dbReference type="OrthoDB" id="2135508at2759"/>
<evidence type="ECO:0000313" key="2">
    <source>
        <dbReference type="Proteomes" id="UP000193642"/>
    </source>
</evidence>
<reference evidence="1 2" key="1">
    <citation type="submission" date="2016-07" db="EMBL/GenBank/DDBJ databases">
        <title>Pervasive Adenine N6-methylation of Active Genes in Fungi.</title>
        <authorList>
            <consortium name="DOE Joint Genome Institute"/>
            <person name="Mondo S.J."/>
            <person name="Dannebaum R.O."/>
            <person name="Kuo R.C."/>
            <person name="Labutti K."/>
            <person name="Haridas S."/>
            <person name="Kuo A."/>
            <person name="Salamov A."/>
            <person name="Ahrendt S.R."/>
            <person name="Lipzen A."/>
            <person name="Sullivan W."/>
            <person name="Andreopoulos W.B."/>
            <person name="Clum A."/>
            <person name="Lindquist E."/>
            <person name="Daum C."/>
            <person name="Ramamoorthy G.K."/>
            <person name="Gryganskyi A."/>
            <person name="Culley D."/>
            <person name="Magnuson J.K."/>
            <person name="James T.Y."/>
            <person name="O'Malley M.A."/>
            <person name="Stajich J.E."/>
            <person name="Spatafora J.W."/>
            <person name="Visel A."/>
            <person name="Grigoriev I.V."/>
        </authorList>
    </citation>
    <scope>NUCLEOTIDE SEQUENCE [LARGE SCALE GENOMIC DNA]</scope>
    <source>
        <strain evidence="1 2">JEL800</strain>
    </source>
</reference>
<dbReference type="EMBL" id="MCGO01000041">
    <property type="protein sequence ID" value="ORY39132.1"/>
    <property type="molecule type" value="Genomic_DNA"/>
</dbReference>
<organism evidence="1 2">
    <name type="scientific">Rhizoclosmatium globosum</name>
    <dbReference type="NCBI Taxonomy" id="329046"/>
    <lineage>
        <taxon>Eukaryota</taxon>
        <taxon>Fungi</taxon>
        <taxon>Fungi incertae sedis</taxon>
        <taxon>Chytridiomycota</taxon>
        <taxon>Chytridiomycota incertae sedis</taxon>
        <taxon>Chytridiomycetes</taxon>
        <taxon>Chytridiales</taxon>
        <taxon>Chytriomycetaceae</taxon>
        <taxon>Rhizoclosmatium</taxon>
    </lineage>
</organism>
<gene>
    <name evidence="1" type="ORF">BCR33DRAFT_418607</name>
</gene>
<keyword evidence="2" id="KW-1185">Reference proteome</keyword>
<comment type="caution">
    <text evidence="1">The sequence shown here is derived from an EMBL/GenBank/DDBJ whole genome shotgun (WGS) entry which is preliminary data.</text>
</comment>
<proteinExistence type="predicted"/>
<dbReference type="CDD" id="cd12148">
    <property type="entry name" value="fungal_TF_MHR"/>
    <property type="match status" value="1"/>
</dbReference>
<name>A0A1Y2BWJ5_9FUNG</name>
<dbReference type="AlphaFoldDB" id="A0A1Y2BWJ5"/>
<sequence length="246" mass="28585">MPNMHDFILCQAYFTKSGTRSPLYAGLDAEMFLNNYFQLSAAVRLTFCAFAAHDLSNETLAISYYKRARKALARKPFIKPSLELVQTYTCLFHFAINKGQPVIALQFLRSGLQSIRELKLDVDPDDSPWLYSLNLSERRKEERRRTFWQIFWHWSWQRALSDEDIIDFPITSVNVKPPSQVFDPLPIFPVNAVKNWECCILNLMGDIKRRYMIPPRRILDLLASEDQISLGMHLVSTQSSIPARFC</sequence>